<feature type="compositionally biased region" description="Polar residues" evidence="1">
    <location>
        <begin position="381"/>
        <end position="391"/>
    </location>
</feature>
<feature type="compositionally biased region" description="Basic residues" evidence="1">
    <location>
        <begin position="136"/>
        <end position="149"/>
    </location>
</feature>
<reference evidence="2 3" key="1">
    <citation type="journal article" date="2015" name="Fungal Genet. Biol.">
        <title>Evolution of novel wood decay mechanisms in Agaricales revealed by the genome sequences of Fistulina hepatica and Cylindrobasidium torrendii.</title>
        <authorList>
            <person name="Floudas D."/>
            <person name="Held B.W."/>
            <person name="Riley R."/>
            <person name="Nagy L.G."/>
            <person name="Koehler G."/>
            <person name="Ransdell A.S."/>
            <person name="Younus H."/>
            <person name="Chow J."/>
            <person name="Chiniquy J."/>
            <person name="Lipzen A."/>
            <person name="Tritt A."/>
            <person name="Sun H."/>
            <person name="Haridas S."/>
            <person name="LaButti K."/>
            <person name="Ohm R.A."/>
            <person name="Kues U."/>
            <person name="Blanchette R.A."/>
            <person name="Grigoriev I.V."/>
            <person name="Minto R.E."/>
            <person name="Hibbett D.S."/>
        </authorList>
    </citation>
    <scope>NUCLEOTIDE SEQUENCE [LARGE SCALE GENOMIC DNA]</scope>
    <source>
        <strain evidence="2 3">ATCC 64428</strain>
    </source>
</reference>
<feature type="compositionally biased region" description="Basic residues" evidence="1">
    <location>
        <begin position="172"/>
        <end position="184"/>
    </location>
</feature>
<accession>A0A0D7A8A9</accession>
<gene>
    <name evidence="2" type="ORF">FISHEDRAFT_59977</name>
</gene>
<dbReference type="EMBL" id="KN882019">
    <property type="protein sequence ID" value="KIY46960.1"/>
    <property type="molecule type" value="Genomic_DNA"/>
</dbReference>
<sequence length="477" mass="51866">MTEYTSSPEAIQEYMTSQERTAHWLQKVKGESPFRSPSVAPSKFEDALFPSRPPSEAESSNSVPPRMLLRYGDGRPDEPIPHVSDIYGAVKSNHSQQADVDMPQTRGHTMPLPSRHASRSTILGHFEGEAPTPRSHSSRSKNHRDKAHSHSSSASRNKGPAVPPLAVDIPRSPRHGTPSHKRSRSLPLERKRSSRPSEHPALSAPSSHSFHPAPMVQSLSQDSARARHSSSASPKIKFIPSPWHSQAVQKELDERARRHHPPAIVYAPAHGSRAHYSPPAIYNHPPLISPTGVVLSQPLPPSSPAVRPTTSRYPPLVATPYPSAGARQPSLPHLSQDGRDEKDKRSHKSAKNSSIRSPSSQSHKSTVMGDDMGRHHRRHNSSPASDDSGSTYYVIPHAGQKVHVINPEESICTSTTAVQSPASAAISPNVLKKPLIQRLLDLRPKLFSFASSSKSSFKGSATSKTSRSTPSSGATKV</sequence>
<feature type="compositionally biased region" description="Low complexity" evidence="1">
    <location>
        <begin position="451"/>
        <end position="466"/>
    </location>
</feature>
<name>A0A0D7A8A9_9AGAR</name>
<feature type="compositionally biased region" description="Polar residues" evidence="1">
    <location>
        <begin position="351"/>
        <end position="365"/>
    </location>
</feature>
<evidence type="ECO:0000313" key="3">
    <source>
        <dbReference type="Proteomes" id="UP000054144"/>
    </source>
</evidence>
<feature type="compositionally biased region" description="Polar residues" evidence="1">
    <location>
        <begin position="467"/>
        <end position="477"/>
    </location>
</feature>
<organism evidence="2 3">
    <name type="scientific">Fistulina hepatica ATCC 64428</name>
    <dbReference type="NCBI Taxonomy" id="1128425"/>
    <lineage>
        <taxon>Eukaryota</taxon>
        <taxon>Fungi</taxon>
        <taxon>Dikarya</taxon>
        <taxon>Basidiomycota</taxon>
        <taxon>Agaricomycotina</taxon>
        <taxon>Agaricomycetes</taxon>
        <taxon>Agaricomycetidae</taxon>
        <taxon>Agaricales</taxon>
        <taxon>Fistulinaceae</taxon>
        <taxon>Fistulina</taxon>
    </lineage>
</organism>
<evidence type="ECO:0000313" key="2">
    <source>
        <dbReference type="EMBL" id="KIY46960.1"/>
    </source>
</evidence>
<feature type="region of interest" description="Disordered" evidence="1">
    <location>
        <begin position="451"/>
        <end position="477"/>
    </location>
</feature>
<feature type="region of interest" description="Disordered" evidence="1">
    <location>
        <begin position="30"/>
        <end position="258"/>
    </location>
</feature>
<dbReference type="Proteomes" id="UP000054144">
    <property type="component" value="Unassembled WGS sequence"/>
</dbReference>
<keyword evidence="3" id="KW-1185">Reference proteome</keyword>
<dbReference type="AlphaFoldDB" id="A0A0D7A8A9"/>
<evidence type="ECO:0000256" key="1">
    <source>
        <dbReference type="SAM" id="MobiDB-lite"/>
    </source>
</evidence>
<feature type="compositionally biased region" description="Low complexity" evidence="1">
    <location>
        <begin position="199"/>
        <end position="214"/>
    </location>
</feature>
<protein>
    <submittedName>
        <fullName evidence="2">Uncharacterized protein</fullName>
    </submittedName>
</protein>
<feature type="compositionally biased region" description="Basic and acidic residues" evidence="1">
    <location>
        <begin position="187"/>
        <end position="198"/>
    </location>
</feature>
<proteinExistence type="predicted"/>
<feature type="region of interest" description="Disordered" evidence="1">
    <location>
        <begin position="293"/>
        <end position="392"/>
    </location>
</feature>
<dbReference type="OrthoDB" id="3249663at2759"/>